<reference evidence="1 2" key="1">
    <citation type="submission" date="2024-10" db="EMBL/GenBank/DDBJ databases">
        <title>The Natural Products Discovery Center: Release of the First 8490 Sequenced Strains for Exploring Actinobacteria Biosynthetic Diversity.</title>
        <authorList>
            <person name="Kalkreuter E."/>
            <person name="Kautsar S.A."/>
            <person name="Yang D."/>
            <person name="Bader C.D."/>
            <person name="Teijaro C.N."/>
            <person name="Fluegel L."/>
            <person name="Davis C.M."/>
            <person name="Simpson J.R."/>
            <person name="Lauterbach L."/>
            <person name="Steele A.D."/>
            <person name="Gui C."/>
            <person name="Meng S."/>
            <person name="Li G."/>
            <person name="Viehrig K."/>
            <person name="Ye F."/>
            <person name="Su P."/>
            <person name="Kiefer A.F."/>
            <person name="Nichols A."/>
            <person name="Cepeda A.J."/>
            <person name="Yan W."/>
            <person name="Fan B."/>
            <person name="Jiang Y."/>
            <person name="Adhikari A."/>
            <person name="Zheng C.-J."/>
            <person name="Schuster L."/>
            <person name="Cowan T.M."/>
            <person name="Smanski M.J."/>
            <person name="Chevrette M.G."/>
            <person name="De Carvalho L.P.S."/>
            <person name="Shen B."/>
        </authorList>
    </citation>
    <scope>NUCLEOTIDE SEQUENCE [LARGE SCALE GENOMIC DNA]</scope>
    <source>
        <strain evidence="1 2">NPDC001281</strain>
    </source>
</reference>
<keyword evidence="2" id="KW-1185">Reference proteome</keyword>
<proteinExistence type="predicted"/>
<dbReference type="InterPro" id="IPR029068">
    <property type="entry name" value="Glyas_Bleomycin-R_OHBP_Dase"/>
</dbReference>
<accession>A0ABW6VM46</accession>
<gene>
    <name evidence="1" type="ORF">ACFY05_41290</name>
</gene>
<dbReference type="RefSeq" id="WP_387347991.1">
    <property type="nucleotide sequence ID" value="NZ_JBIAXI010000046.1"/>
</dbReference>
<dbReference type="SUPFAM" id="SSF54593">
    <property type="entry name" value="Glyoxalase/Bleomycin resistance protein/Dihydroxybiphenyl dioxygenase"/>
    <property type="match status" value="1"/>
</dbReference>
<evidence type="ECO:0000313" key="2">
    <source>
        <dbReference type="Proteomes" id="UP001602119"/>
    </source>
</evidence>
<protein>
    <recommendedName>
        <fullName evidence="3">VOC domain-containing protein</fullName>
    </recommendedName>
</protein>
<dbReference type="EMBL" id="JBIAXI010000046">
    <property type="protein sequence ID" value="MFF4779272.1"/>
    <property type="molecule type" value="Genomic_DNA"/>
</dbReference>
<organism evidence="1 2">
    <name type="scientific">Microtetraspora fusca</name>
    <dbReference type="NCBI Taxonomy" id="1997"/>
    <lineage>
        <taxon>Bacteria</taxon>
        <taxon>Bacillati</taxon>
        <taxon>Actinomycetota</taxon>
        <taxon>Actinomycetes</taxon>
        <taxon>Streptosporangiales</taxon>
        <taxon>Streptosporangiaceae</taxon>
        <taxon>Microtetraspora</taxon>
    </lineage>
</organism>
<evidence type="ECO:0008006" key="3">
    <source>
        <dbReference type="Google" id="ProtNLM"/>
    </source>
</evidence>
<dbReference type="Gene3D" id="3.10.180.10">
    <property type="entry name" value="2,3-Dihydroxybiphenyl 1,2-Dioxygenase, domain 1"/>
    <property type="match status" value="1"/>
</dbReference>
<evidence type="ECO:0000313" key="1">
    <source>
        <dbReference type="EMBL" id="MFF4779272.1"/>
    </source>
</evidence>
<name>A0ABW6VM46_MICFU</name>
<dbReference type="Proteomes" id="UP001602119">
    <property type="component" value="Unassembled WGS sequence"/>
</dbReference>
<sequence>MCRLRNDARVFRLDRIASAVLTDESAPRRPVDQAQAADGTDYRIVSYAGDDRPRGGVRGIDDGSSGYAIFTVAVRDVEEACATIEDLGGKVEDKVVGSDASPDCAYARDSAGNLFGIFTPKAR</sequence>
<comment type="caution">
    <text evidence="1">The sequence shown here is derived from an EMBL/GenBank/DDBJ whole genome shotgun (WGS) entry which is preliminary data.</text>
</comment>